<reference evidence="1 2" key="1">
    <citation type="journal article" date="2009" name="J. Bacteriol.">
        <title>Complete genome sequence of the anaerobic, protein-degrading hyperthermophilic crenarchaeon Desulfurococcus kamchatkensis.</title>
        <authorList>
            <person name="Ravin N.V."/>
            <person name="Mardanov A.V."/>
            <person name="Beletsky A.V."/>
            <person name="Kublanov I.V."/>
            <person name="Kolganova T.V."/>
            <person name="Lebedinsky A.V."/>
            <person name="Chernyh N.A."/>
            <person name="Bonch-Osmolovskaya E.A."/>
            <person name="Skryabin K.G."/>
        </authorList>
    </citation>
    <scope>NUCLEOTIDE SEQUENCE [LARGE SCALE GENOMIC DNA]</scope>
    <source>
        <strain evidence="2">DSM 18924 / JCM 16383 / VKM B-2413 / 1221n</strain>
    </source>
</reference>
<dbReference type="PRINTS" id="PR01210">
    <property type="entry name" value="GGTRANSPTASE"/>
</dbReference>
<dbReference type="HOGENOM" id="CLU_014813_0_3_2"/>
<dbReference type="InterPro" id="IPR052896">
    <property type="entry name" value="GGT-like_enzyme"/>
</dbReference>
<dbReference type="GeneID" id="7170495"/>
<proteinExistence type="predicted"/>
<dbReference type="AlphaFoldDB" id="B8D2X7"/>
<dbReference type="SUPFAM" id="SSF56235">
    <property type="entry name" value="N-terminal nucleophile aminohydrolases (Ntn hydrolases)"/>
    <property type="match status" value="1"/>
</dbReference>
<organism evidence="1 2">
    <name type="scientific">Desulfurococcus amylolyticus (strain DSM 18924 / JCM 16383 / VKM B-2413 / 1221n)</name>
    <name type="common">Desulfurococcus kamchatkensis</name>
    <dbReference type="NCBI Taxonomy" id="490899"/>
    <lineage>
        <taxon>Archaea</taxon>
        <taxon>Thermoproteota</taxon>
        <taxon>Thermoprotei</taxon>
        <taxon>Desulfurococcales</taxon>
        <taxon>Desulfurococcaceae</taxon>
        <taxon>Desulfurococcus</taxon>
    </lineage>
</organism>
<name>B8D2X7_DESA1</name>
<evidence type="ECO:0000313" key="2">
    <source>
        <dbReference type="Proteomes" id="UP000006903"/>
    </source>
</evidence>
<protein>
    <submittedName>
        <fullName evidence="1">Gamma-glutamyltranspeptidase</fullName>
    </submittedName>
</protein>
<gene>
    <name evidence="1" type="ordered locus">DKAM_0196</name>
</gene>
<dbReference type="PANTHER" id="PTHR43881">
    <property type="entry name" value="GAMMA-GLUTAMYLTRANSPEPTIDASE (AFU_ORTHOLOGUE AFUA_4G13580)"/>
    <property type="match status" value="1"/>
</dbReference>
<dbReference type="Gene3D" id="1.10.246.230">
    <property type="match status" value="1"/>
</dbReference>
<dbReference type="InterPro" id="IPR029055">
    <property type="entry name" value="Ntn_hydrolases_N"/>
</dbReference>
<dbReference type="EMBL" id="CP001140">
    <property type="protein sequence ID" value="ACL10524.1"/>
    <property type="molecule type" value="Genomic_DNA"/>
</dbReference>
<sequence>MPVAKLGIGFKGVVADHPLAVKTGLDVLEEGGNAFDASIAISAVLSVVQPQMGGPGGDGFLLGFVGDKVVAYASSGRSPSGFNADEYIREKPLRGSLTVTIPGLVYLWGMVNEEYGTLDLATLLKPAISLAYNGFNAGYTLARSIEAVEKELSGFKWAKYYKGVKLGSKITNKDAARTLRLIASRGWEEFYQGELAEELTRELQDQGVNIGLEDLMTHEGFKVDPLRLEVEGRILYELPPNTQGASTLQLISALYEEELSRYGFHDPQRASAWSKPVDIVYTFRDIYLGDPDYMEIDVNEYLRYSRVKKLIEHSVSQSSTRVKHGGDTTFFIVSDGESLIGFIQSLFHPFGSGLMMGGFPVQNRGIGFAKEHGLPNSPAPRKLPLHTLSILGVVEDDKKYIIGCVGGDYRPQLHLRVYENMFVYGMDPVKAVAAPRFIYVEPRGSQRLVLEKPLEANTVGGISIEEVEYFGSHGHVHVAILDDEKLILAGDPRSEGIAIAIN</sequence>
<dbReference type="PANTHER" id="PTHR43881:SF1">
    <property type="entry name" value="GAMMA-GLUTAMYLTRANSPEPTIDASE (AFU_ORTHOLOGUE AFUA_4G13580)"/>
    <property type="match status" value="1"/>
</dbReference>
<dbReference type="Gene3D" id="3.60.20.40">
    <property type="match status" value="1"/>
</dbReference>
<dbReference type="InterPro" id="IPR043137">
    <property type="entry name" value="GGT_ssub_C"/>
</dbReference>
<dbReference type="RefSeq" id="WP_012607866.1">
    <property type="nucleotide sequence ID" value="NC_011766.1"/>
</dbReference>
<dbReference type="KEGG" id="dka:DKAM_0196"/>
<evidence type="ECO:0000313" key="1">
    <source>
        <dbReference type="EMBL" id="ACL10524.1"/>
    </source>
</evidence>
<dbReference type="Pfam" id="PF01019">
    <property type="entry name" value="G_glu_transpept"/>
    <property type="match status" value="1"/>
</dbReference>
<accession>B8D2X7</accession>
<dbReference type="Proteomes" id="UP000006903">
    <property type="component" value="Chromosome"/>
</dbReference>
<dbReference type="STRING" id="490899.DKAM_0196"/>
<dbReference type="eggNOG" id="arCOG04053">
    <property type="taxonomic scope" value="Archaea"/>
</dbReference>